<evidence type="ECO:0000256" key="2">
    <source>
        <dbReference type="ARBA" id="ARBA00022801"/>
    </source>
</evidence>
<protein>
    <submittedName>
        <fullName evidence="6">Trypsin-like peptidase domain-containing protein</fullName>
    </submittedName>
</protein>
<keyword evidence="4" id="KW-0472">Membrane</keyword>
<dbReference type="InterPro" id="IPR009003">
    <property type="entry name" value="Peptidase_S1_PA"/>
</dbReference>
<feature type="transmembrane region" description="Helical" evidence="4">
    <location>
        <begin position="40"/>
        <end position="64"/>
    </location>
</feature>
<dbReference type="SMART" id="SM00228">
    <property type="entry name" value="PDZ"/>
    <property type="match status" value="1"/>
</dbReference>
<dbReference type="PRINTS" id="PR00834">
    <property type="entry name" value="PROTEASES2C"/>
</dbReference>
<evidence type="ECO:0000256" key="4">
    <source>
        <dbReference type="SAM" id="Phobius"/>
    </source>
</evidence>
<feature type="region of interest" description="Disordered" evidence="3">
    <location>
        <begin position="1"/>
        <end position="38"/>
    </location>
</feature>
<dbReference type="AlphaFoldDB" id="A0AAF0BU63"/>
<dbReference type="PROSITE" id="PS50106">
    <property type="entry name" value="PDZ"/>
    <property type="match status" value="1"/>
</dbReference>
<feature type="compositionally biased region" description="Gly residues" evidence="3">
    <location>
        <begin position="17"/>
        <end position="27"/>
    </location>
</feature>
<dbReference type="Gene3D" id="2.30.42.10">
    <property type="match status" value="1"/>
</dbReference>
<dbReference type="EMBL" id="CP116942">
    <property type="protein sequence ID" value="WCO67522.1"/>
    <property type="molecule type" value="Genomic_DNA"/>
</dbReference>
<feature type="compositionally biased region" description="Pro residues" evidence="3">
    <location>
        <begin position="1"/>
        <end position="16"/>
    </location>
</feature>
<evidence type="ECO:0000259" key="5">
    <source>
        <dbReference type="PROSITE" id="PS50106"/>
    </source>
</evidence>
<accession>A0AAF0BU63</accession>
<keyword evidence="4" id="KW-1133">Transmembrane helix</keyword>
<dbReference type="RefSeq" id="WP_272737043.1">
    <property type="nucleotide sequence ID" value="NZ_CP116942.1"/>
</dbReference>
<evidence type="ECO:0000256" key="1">
    <source>
        <dbReference type="ARBA" id="ARBA00022670"/>
    </source>
</evidence>
<dbReference type="InterPro" id="IPR036034">
    <property type="entry name" value="PDZ_sf"/>
</dbReference>
<name>A0AAF0BU63_9ACTN</name>
<evidence type="ECO:0000256" key="3">
    <source>
        <dbReference type="SAM" id="MobiDB-lite"/>
    </source>
</evidence>
<dbReference type="PANTHER" id="PTHR43343">
    <property type="entry name" value="PEPTIDASE S12"/>
    <property type="match status" value="1"/>
</dbReference>
<keyword evidence="2" id="KW-0378">Hydrolase</keyword>
<dbReference type="Pfam" id="PF13365">
    <property type="entry name" value="Trypsin_2"/>
    <property type="match status" value="1"/>
</dbReference>
<dbReference type="KEGG" id="ima:PO878_02160"/>
<dbReference type="SUPFAM" id="SSF50156">
    <property type="entry name" value="PDZ domain-like"/>
    <property type="match status" value="1"/>
</dbReference>
<dbReference type="InterPro" id="IPR001940">
    <property type="entry name" value="Peptidase_S1C"/>
</dbReference>
<dbReference type="Gene3D" id="2.40.10.120">
    <property type="match status" value="1"/>
</dbReference>
<reference evidence="6" key="1">
    <citation type="submission" date="2023-01" db="EMBL/GenBank/DDBJ databases">
        <title>The diversity of Class Acidimicrobiia in South China Sea sediment environments and the proposal of Iamia marina sp. nov., a novel species of the genus Iamia.</title>
        <authorList>
            <person name="He Y."/>
            <person name="Tian X."/>
        </authorList>
    </citation>
    <scope>NUCLEOTIDE SEQUENCE</scope>
    <source>
        <strain evidence="6">DSM 19957</strain>
    </source>
</reference>
<evidence type="ECO:0000313" key="6">
    <source>
        <dbReference type="EMBL" id="WCO67522.1"/>
    </source>
</evidence>
<feature type="domain" description="PDZ" evidence="5">
    <location>
        <begin position="286"/>
        <end position="387"/>
    </location>
</feature>
<gene>
    <name evidence="6" type="ORF">PO878_02160</name>
</gene>
<organism evidence="6 7">
    <name type="scientific">Iamia majanohamensis</name>
    <dbReference type="NCBI Taxonomy" id="467976"/>
    <lineage>
        <taxon>Bacteria</taxon>
        <taxon>Bacillati</taxon>
        <taxon>Actinomycetota</taxon>
        <taxon>Acidimicrobiia</taxon>
        <taxon>Acidimicrobiales</taxon>
        <taxon>Iamiaceae</taxon>
        <taxon>Iamia</taxon>
    </lineage>
</organism>
<sequence>MPPYPPGYAPVRPEPAPGGGSGAGGAGTPPTPSSDRGGRLTAALVGGIVGAVVAALVASGLVLATDDGDTASPATTTTSPPPSVAPGEALDIQQLLDVAQPSVVSIDTGVSSQPGATGAGSGFILDAAGLILTNAHVIQGADEISVTFFDGSSVDAELVGSFPEDDVAMIRVEGKEDLRAASLGSSTDLQVGEDVVAIGNALGLGGQPTVTSGIVSAKDRPLSGPTQDGGTIELDNLIQTDAAINPGNSGGPLLNARGEVVGINTAVIPGASNIGFALSIDPLRPLIEELRNGDGDVNPDQAVLGVTTIEASNPDLPPEVLDQFGITRPEGLIVDTVSPDSGAAEAGLQRGDVILVVEGQTTDTQAALSEVIRSKAPGDTIAISYEREGVPMETEATLTRRGG</sequence>
<dbReference type="PANTHER" id="PTHR43343:SF3">
    <property type="entry name" value="PROTEASE DO-LIKE 8, CHLOROPLASTIC"/>
    <property type="match status" value="1"/>
</dbReference>
<dbReference type="Pfam" id="PF13180">
    <property type="entry name" value="PDZ_2"/>
    <property type="match status" value="1"/>
</dbReference>
<dbReference type="InterPro" id="IPR051201">
    <property type="entry name" value="Chloro_Bact_Ser_Proteases"/>
</dbReference>
<dbReference type="InterPro" id="IPR001478">
    <property type="entry name" value="PDZ"/>
</dbReference>
<keyword evidence="4" id="KW-0812">Transmembrane</keyword>
<keyword evidence="7" id="KW-1185">Reference proteome</keyword>
<evidence type="ECO:0000313" key="7">
    <source>
        <dbReference type="Proteomes" id="UP001216390"/>
    </source>
</evidence>
<dbReference type="Proteomes" id="UP001216390">
    <property type="component" value="Chromosome"/>
</dbReference>
<keyword evidence="1" id="KW-0645">Protease</keyword>
<dbReference type="GO" id="GO:0004252">
    <property type="term" value="F:serine-type endopeptidase activity"/>
    <property type="evidence" value="ECO:0007669"/>
    <property type="project" value="InterPro"/>
</dbReference>
<proteinExistence type="predicted"/>
<dbReference type="SUPFAM" id="SSF50494">
    <property type="entry name" value="Trypsin-like serine proteases"/>
    <property type="match status" value="1"/>
</dbReference>
<dbReference type="GO" id="GO:0006508">
    <property type="term" value="P:proteolysis"/>
    <property type="evidence" value="ECO:0007669"/>
    <property type="project" value="UniProtKB-KW"/>
</dbReference>